<reference evidence="2" key="1">
    <citation type="submission" date="2022-10" db="EMBL/GenBank/DDBJ databases">
        <title>The WGS of Solirubrobacter sp. CPCC 204708.</title>
        <authorList>
            <person name="Jiang Z."/>
        </authorList>
    </citation>
    <scope>NUCLEOTIDE SEQUENCE</scope>
    <source>
        <strain evidence="2">CPCC 204708</strain>
    </source>
</reference>
<dbReference type="Proteomes" id="UP001147700">
    <property type="component" value="Unassembled WGS sequence"/>
</dbReference>
<name>A0ABT4RHL1_9ACTN</name>
<keyword evidence="3" id="KW-1185">Reference proteome</keyword>
<gene>
    <name evidence="2" type="ORF">OJ962_09845</name>
</gene>
<dbReference type="PANTHER" id="PTHR43781">
    <property type="entry name" value="SACCHAROPINE DEHYDROGENASE"/>
    <property type="match status" value="1"/>
</dbReference>
<evidence type="ECO:0000313" key="2">
    <source>
        <dbReference type="EMBL" id="MDA0137800.1"/>
    </source>
</evidence>
<accession>A0ABT4RHL1</accession>
<dbReference type="SUPFAM" id="SSF51735">
    <property type="entry name" value="NAD(P)-binding Rossmann-fold domains"/>
    <property type="match status" value="1"/>
</dbReference>
<comment type="caution">
    <text evidence="2">The sequence shown here is derived from an EMBL/GenBank/DDBJ whole genome shotgun (WGS) entry which is preliminary data.</text>
</comment>
<organism evidence="2 3">
    <name type="scientific">Solirubrobacter deserti</name>
    <dbReference type="NCBI Taxonomy" id="2282478"/>
    <lineage>
        <taxon>Bacteria</taxon>
        <taxon>Bacillati</taxon>
        <taxon>Actinomycetota</taxon>
        <taxon>Thermoleophilia</taxon>
        <taxon>Solirubrobacterales</taxon>
        <taxon>Solirubrobacteraceae</taxon>
        <taxon>Solirubrobacter</taxon>
    </lineage>
</organism>
<dbReference type="PANTHER" id="PTHR43781:SF1">
    <property type="entry name" value="SACCHAROPINE DEHYDROGENASE"/>
    <property type="match status" value="1"/>
</dbReference>
<feature type="domain" description="Saccharopine dehydrogenase NADP binding" evidence="1">
    <location>
        <begin position="5"/>
        <end position="102"/>
    </location>
</feature>
<evidence type="ECO:0000313" key="3">
    <source>
        <dbReference type="Proteomes" id="UP001147700"/>
    </source>
</evidence>
<proteinExistence type="predicted"/>
<evidence type="ECO:0000259" key="1">
    <source>
        <dbReference type="Pfam" id="PF03435"/>
    </source>
</evidence>
<dbReference type="Gene3D" id="3.40.50.720">
    <property type="entry name" value="NAD(P)-binding Rossmann-like Domain"/>
    <property type="match status" value="1"/>
</dbReference>
<protein>
    <submittedName>
        <fullName evidence="2">Saccharopine dehydrogenase NADP-binding domain-containing protein</fullName>
    </submittedName>
</protein>
<sequence length="363" mass="37348">MADRIVVFGATGYTGELIAARLVAAGVRPVLAGRSENRLSALAERLGGLEWTRADAMRQNTVFDLVGPPDVLVSTVGPFVKWGLPAARAAVAAGCTYIDTSGEPEFIRRLFDELDGPASRSGARLLPSLSYEFAAGTLAGALALDEAGDGAARVDVGYYALGAGPTSLSAGTRESLVGVTVGDHFAFRDGAVSTVRAAERVRSFEVDGKSREAVSIGGAEHYALPATYQGLREVNVYLGGLGPLSRALQAGSLVGTAVQKLPLARPTMRFWGERAVSLVGGPDAGTTGDVRSDIVAEALDAGGEVLARVELVGPDPYDFTASLIAWAAQREVSGAAGVLGPISAFGLSDFEAGARSAGLARTP</sequence>
<dbReference type="InterPro" id="IPR005097">
    <property type="entry name" value="Sacchrp_dh_NADP-bd"/>
</dbReference>
<dbReference type="EMBL" id="JAPCID010000011">
    <property type="protein sequence ID" value="MDA0137800.1"/>
    <property type="molecule type" value="Genomic_DNA"/>
</dbReference>
<dbReference type="InterPro" id="IPR036291">
    <property type="entry name" value="NAD(P)-bd_dom_sf"/>
</dbReference>
<dbReference type="RefSeq" id="WP_202952934.1">
    <property type="nucleotide sequence ID" value="NZ_JAPCID010000011.1"/>
</dbReference>
<dbReference type="Pfam" id="PF03435">
    <property type="entry name" value="Sacchrp_dh_NADP"/>
    <property type="match status" value="1"/>
</dbReference>